<dbReference type="PANTHER" id="PTHR42040:SF1">
    <property type="entry name" value="INNER KINETOCHORE SUBUNIT FTA4"/>
    <property type="match status" value="1"/>
</dbReference>
<proteinExistence type="predicted"/>
<dbReference type="PANTHER" id="PTHR42040">
    <property type="entry name" value="INNER KINETOCHORE SUBUNIT FTA4"/>
    <property type="match status" value="1"/>
</dbReference>
<dbReference type="OMA" id="KQHNRIV"/>
<evidence type="ECO:0008006" key="4">
    <source>
        <dbReference type="Google" id="ProtNLM"/>
    </source>
</evidence>
<dbReference type="GO" id="GO:0031511">
    <property type="term" value="C:Mis6-Sim4 complex"/>
    <property type="evidence" value="ECO:0007669"/>
    <property type="project" value="InterPro"/>
</dbReference>
<feature type="compositionally biased region" description="Polar residues" evidence="1">
    <location>
        <begin position="33"/>
        <end position="43"/>
    </location>
</feature>
<dbReference type="VEuPathDB" id="FungiDB:SAPIO_CDS10752"/>
<dbReference type="Pfam" id="PF13093">
    <property type="entry name" value="FTA4"/>
    <property type="match status" value="1"/>
</dbReference>
<reference evidence="2 3" key="1">
    <citation type="journal article" date="2014" name="Genome Announc.">
        <title>Draft genome sequence of the pathogenic fungus Scedosporium apiospermum.</title>
        <authorList>
            <person name="Vandeputte P."/>
            <person name="Ghamrawi S."/>
            <person name="Rechenmann M."/>
            <person name="Iltis A."/>
            <person name="Giraud S."/>
            <person name="Fleury M."/>
            <person name="Thornton C."/>
            <person name="Delhaes L."/>
            <person name="Meyer W."/>
            <person name="Papon N."/>
            <person name="Bouchara J.P."/>
        </authorList>
    </citation>
    <scope>NUCLEOTIDE SEQUENCE [LARGE SCALE GENOMIC DNA]</scope>
    <source>
        <strain evidence="2 3">IHEM 14462</strain>
    </source>
</reference>
<dbReference type="OrthoDB" id="21214at2759"/>
<evidence type="ECO:0000313" key="2">
    <source>
        <dbReference type="EMBL" id="KEZ38725.1"/>
    </source>
</evidence>
<evidence type="ECO:0000256" key="1">
    <source>
        <dbReference type="SAM" id="MobiDB-lite"/>
    </source>
</evidence>
<sequence length="247" mass="27796">MADPPTIIAKKLSFLTQQTRLLTTPDPLPSRAWNRSNASSDSPLPQRAVDDALAKLTQVLKQHARRVYPPQAARHVAEQIERLYWEDTERKAEGIGGDGIGREVDLTRDAVIARLPPVWPSDEEASAHPAEAHRYATQIARLSALADERKQLLARVRRLRRMQELLRPFETSFVDERGRETTAGVQESLLTRRGPMEKELDRMRLLLLRVSARLGGVPGGLGHAEDKTVKEILEGDEERVTKVLRSL</sequence>
<dbReference type="HOGENOM" id="CLU_058478_0_0_1"/>
<name>A0A084FUG3_PSEDA</name>
<evidence type="ECO:0000313" key="3">
    <source>
        <dbReference type="Proteomes" id="UP000028545"/>
    </source>
</evidence>
<dbReference type="GeneID" id="27719980"/>
<dbReference type="RefSeq" id="XP_016638524.1">
    <property type="nucleotide sequence ID" value="XM_016784294.1"/>
</dbReference>
<gene>
    <name evidence="2" type="ORF">SAPIO_CDS10752</name>
</gene>
<comment type="caution">
    <text evidence="2">The sequence shown here is derived from an EMBL/GenBank/DDBJ whole genome shotgun (WGS) entry which is preliminary data.</text>
</comment>
<protein>
    <recommendedName>
        <fullName evidence="4">Kinetochore protein fta4</fullName>
    </recommendedName>
</protein>
<organism evidence="2 3">
    <name type="scientific">Pseudallescheria apiosperma</name>
    <name type="common">Scedosporium apiospermum</name>
    <dbReference type="NCBI Taxonomy" id="563466"/>
    <lineage>
        <taxon>Eukaryota</taxon>
        <taxon>Fungi</taxon>
        <taxon>Dikarya</taxon>
        <taxon>Ascomycota</taxon>
        <taxon>Pezizomycotina</taxon>
        <taxon>Sordariomycetes</taxon>
        <taxon>Hypocreomycetidae</taxon>
        <taxon>Microascales</taxon>
        <taxon>Microascaceae</taxon>
        <taxon>Scedosporium</taxon>
    </lineage>
</organism>
<feature type="region of interest" description="Disordered" evidence="1">
    <location>
        <begin position="23"/>
        <end position="46"/>
    </location>
</feature>
<accession>A0A084FUG3</accession>
<dbReference type="EMBL" id="JOWA01000176">
    <property type="protein sequence ID" value="KEZ38725.1"/>
    <property type="molecule type" value="Genomic_DNA"/>
</dbReference>
<dbReference type="KEGG" id="sapo:SAPIO_CDS10752"/>
<keyword evidence="3" id="KW-1185">Reference proteome</keyword>
<dbReference type="InterPro" id="IPR025207">
    <property type="entry name" value="Sim4_Fta4"/>
</dbReference>
<dbReference type="Proteomes" id="UP000028545">
    <property type="component" value="Unassembled WGS sequence"/>
</dbReference>
<dbReference type="AlphaFoldDB" id="A0A084FUG3"/>